<dbReference type="HOGENOM" id="CLU_126571_0_0_9"/>
<dbReference type="Proteomes" id="UP000008457">
    <property type="component" value="Chromosome"/>
</dbReference>
<reference evidence="2" key="1">
    <citation type="submission" date="2010-11" db="EMBL/GenBank/DDBJ databases">
        <title>The complete genome of Mahella australiensis DSM 15567.</title>
        <authorList>
            <consortium name="US DOE Joint Genome Institute (JGI-PGF)"/>
            <person name="Lucas S."/>
            <person name="Copeland A."/>
            <person name="Lapidus A."/>
            <person name="Bruce D."/>
            <person name="Goodwin L."/>
            <person name="Pitluck S."/>
            <person name="Kyrpides N."/>
            <person name="Mavromatis K."/>
            <person name="Pagani I."/>
            <person name="Ivanova N."/>
            <person name="Teshima H."/>
            <person name="Brettin T."/>
            <person name="Detter J.C."/>
            <person name="Han C."/>
            <person name="Tapia R."/>
            <person name="Land M."/>
            <person name="Hauser L."/>
            <person name="Markowitz V."/>
            <person name="Cheng J.-F."/>
            <person name="Hugenholtz P."/>
            <person name="Woyke T."/>
            <person name="Wu D."/>
            <person name="Spring S."/>
            <person name="Pukall R."/>
            <person name="Steenblock K."/>
            <person name="Schneider S."/>
            <person name="Klenk H.-P."/>
            <person name="Eisen J.A."/>
        </authorList>
    </citation>
    <scope>NUCLEOTIDE SEQUENCE [LARGE SCALE GENOMIC DNA]</scope>
    <source>
        <strain evidence="2">DSM 15567 / CIP 107919 / 50-1 BON</strain>
    </source>
</reference>
<dbReference type="EMBL" id="CP002360">
    <property type="protein sequence ID" value="AEE95309.1"/>
    <property type="molecule type" value="Genomic_DNA"/>
</dbReference>
<dbReference type="eggNOG" id="ENOG5032X8X">
    <property type="taxonomic scope" value="Bacteria"/>
</dbReference>
<dbReference type="OrthoDB" id="1634442at2"/>
<name>F3ZVF9_MAHA5</name>
<keyword evidence="2" id="KW-1185">Reference proteome</keyword>
<dbReference type="Gene3D" id="1.10.8.200">
    <property type="entry name" value="Replisome organizer (g39p helicase loader/inhibitor protein)"/>
    <property type="match status" value="1"/>
</dbReference>
<reference evidence="1 2" key="2">
    <citation type="journal article" date="2011" name="Stand. Genomic Sci.">
        <title>Complete genome sequence of Mahella australiensis type strain (50-1 BON).</title>
        <authorList>
            <person name="Sikorski J."/>
            <person name="Teshima H."/>
            <person name="Nolan M."/>
            <person name="Lucas S."/>
            <person name="Hammon N."/>
            <person name="Deshpande S."/>
            <person name="Cheng J.F."/>
            <person name="Pitluck S."/>
            <person name="Liolios K."/>
            <person name="Pagani I."/>
            <person name="Ivanova N."/>
            <person name="Huntemann M."/>
            <person name="Mavromatis K."/>
            <person name="Ovchinikova G."/>
            <person name="Pati A."/>
            <person name="Tapia R."/>
            <person name="Han C."/>
            <person name="Goodwin L."/>
            <person name="Chen A."/>
            <person name="Palaniappan K."/>
            <person name="Land M."/>
            <person name="Hauser L."/>
            <person name="Ngatchou-Djao O.D."/>
            <person name="Rohde M."/>
            <person name="Pukall R."/>
            <person name="Spring S."/>
            <person name="Abt B."/>
            <person name="Goker M."/>
            <person name="Detter J.C."/>
            <person name="Woyke T."/>
            <person name="Bristow J."/>
            <person name="Markowitz V."/>
            <person name="Hugenholtz P."/>
            <person name="Eisen J.A."/>
            <person name="Kyrpides N.C."/>
            <person name="Klenk H.P."/>
            <person name="Lapidus A."/>
        </authorList>
    </citation>
    <scope>NUCLEOTIDE SEQUENCE [LARGE SCALE GENOMIC DNA]</scope>
    <source>
        <strain evidence="2">DSM 15567 / CIP 107919 / 50-1 BON</strain>
    </source>
</reference>
<evidence type="ECO:0000313" key="1">
    <source>
        <dbReference type="EMBL" id="AEE95309.1"/>
    </source>
</evidence>
<dbReference type="RefSeq" id="WP_013779743.1">
    <property type="nucleotide sequence ID" value="NC_015520.1"/>
</dbReference>
<accession>F3ZVF9</accession>
<proteinExistence type="predicted"/>
<evidence type="ECO:0000313" key="2">
    <source>
        <dbReference type="Proteomes" id="UP000008457"/>
    </source>
</evidence>
<dbReference type="STRING" id="697281.Mahau_0086"/>
<gene>
    <name evidence="1" type="ordered locus">Mahau_0086</name>
</gene>
<organism evidence="1 2">
    <name type="scientific">Mahella australiensis (strain DSM 15567 / CIP 107919 / 50-1 BON)</name>
    <dbReference type="NCBI Taxonomy" id="697281"/>
    <lineage>
        <taxon>Bacteria</taxon>
        <taxon>Bacillati</taxon>
        <taxon>Bacillota</taxon>
        <taxon>Clostridia</taxon>
        <taxon>Thermoanaerobacterales</taxon>
        <taxon>Thermoanaerobacterales Family IV. Incertae Sedis</taxon>
        <taxon>Mahella</taxon>
    </lineage>
</organism>
<dbReference type="AlphaFoldDB" id="F3ZVF9"/>
<protein>
    <submittedName>
        <fullName evidence="1">Uncharacterized protein</fullName>
    </submittedName>
</protein>
<sequence length="173" mass="19320">MDVKEMARILAVIAAAYPKFGIDNSGITLNVWYSMLGDLPYQAVQAAVQRHILENPFPPSIADIRRLTVELLTPPDKRVDANDAWGQVVRAIRMYGIYRPQEALDSMAPDVAAVIKAMGWEEICLSDNLNVIRGQFLKLYERKTAAIQRERLLPDSLRAQIAALAETKAIEEG</sequence>
<dbReference type="KEGG" id="mas:Mahau_0086"/>